<dbReference type="PANTHER" id="PTHR45632:SF3">
    <property type="entry name" value="KELCH-LIKE PROTEIN 32"/>
    <property type="match status" value="1"/>
</dbReference>
<evidence type="ECO:0000256" key="1">
    <source>
        <dbReference type="ARBA" id="ARBA00022441"/>
    </source>
</evidence>
<dbReference type="PANTHER" id="PTHR45632">
    <property type="entry name" value="LD33804P"/>
    <property type="match status" value="1"/>
</dbReference>
<dbReference type="AlphaFoldDB" id="A0A3P7M2A9"/>
<name>A0A3P7M2A9_DIBLA</name>
<dbReference type="SUPFAM" id="SSF117281">
    <property type="entry name" value="Kelch motif"/>
    <property type="match status" value="1"/>
</dbReference>
<dbReference type="InterPro" id="IPR006652">
    <property type="entry name" value="Kelch_1"/>
</dbReference>
<organism evidence="3 4">
    <name type="scientific">Dibothriocephalus latus</name>
    <name type="common">Fish tapeworm</name>
    <name type="synonym">Diphyllobothrium latum</name>
    <dbReference type="NCBI Taxonomy" id="60516"/>
    <lineage>
        <taxon>Eukaryota</taxon>
        <taxon>Metazoa</taxon>
        <taxon>Spiralia</taxon>
        <taxon>Lophotrochozoa</taxon>
        <taxon>Platyhelminthes</taxon>
        <taxon>Cestoda</taxon>
        <taxon>Eucestoda</taxon>
        <taxon>Diphyllobothriidea</taxon>
        <taxon>Diphyllobothriidae</taxon>
        <taxon>Dibothriocephalus</taxon>
    </lineage>
</organism>
<evidence type="ECO:0000313" key="3">
    <source>
        <dbReference type="EMBL" id="VDN23445.1"/>
    </source>
</evidence>
<keyword evidence="1" id="KW-0880">Kelch repeat</keyword>
<evidence type="ECO:0000256" key="2">
    <source>
        <dbReference type="ARBA" id="ARBA00022737"/>
    </source>
</evidence>
<keyword evidence="4" id="KW-1185">Reference proteome</keyword>
<evidence type="ECO:0000313" key="4">
    <source>
        <dbReference type="Proteomes" id="UP000281553"/>
    </source>
</evidence>
<proteinExistence type="predicted"/>
<keyword evidence="2" id="KW-0677">Repeat</keyword>
<gene>
    <name evidence="3" type="ORF">DILT_LOCUS14256</name>
</gene>
<dbReference type="OrthoDB" id="45365at2759"/>
<dbReference type="InterPro" id="IPR015915">
    <property type="entry name" value="Kelch-typ_b-propeller"/>
</dbReference>
<evidence type="ECO:0008006" key="5">
    <source>
        <dbReference type="Google" id="ProtNLM"/>
    </source>
</evidence>
<protein>
    <recommendedName>
        <fullName evidence="5">Kelch repeat protein</fullName>
    </recommendedName>
</protein>
<dbReference type="Pfam" id="PF01344">
    <property type="entry name" value="Kelch_1"/>
    <property type="match status" value="1"/>
</dbReference>
<sequence length="113" mass="12746">MVVVKDFCFFAIMTIEQSKANSLVAHRYDPHTNLWSADVAPTNTCRTSVGVAVLDSFLYAVGGQDGVTCLNLVERYDSVINKWTKVLCFIILLARRLFLHPFSPKKWRGHPST</sequence>
<accession>A0A3P7M2A9</accession>
<dbReference type="EMBL" id="UYRU01073435">
    <property type="protein sequence ID" value="VDN23445.1"/>
    <property type="molecule type" value="Genomic_DNA"/>
</dbReference>
<dbReference type="Gene3D" id="2.120.10.80">
    <property type="entry name" value="Kelch-type beta propeller"/>
    <property type="match status" value="1"/>
</dbReference>
<dbReference type="Proteomes" id="UP000281553">
    <property type="component" value="Unassembled WGS sequence"/>
</dbReference>
<reference evidence="3 4" key="1">
    <citation type="submission" date="2018-11" db="EMBL/GenBank/DDBJ databases">
        <authorList>
            <consortium name="Pathogen Informatics"/>
        </authorList>
    </citation>
    <scope>NUCLEOTIDE SEQUENCE [LARGE SCALE GENOMIC DNA]</scope>
</reference>